<name>S5UDA5_9BACT</name>
<protein>
    <submittedName>
        <fullName evidence="2">Uncharacterized protein</fullName>
    </submittedName>
</protein>
<feature type="compositionally biased region" description="Low complexity" evidence="1">
    <location>
        <begin position="37"/>
        <end position="53"/>
    </location>
</feature>
<reference evidence="2" key="1">
    <citation type="journal article" date="2013" name="Proc. Natl. Acad. Sci. U.S.A.">
        <title>Mapping gene clusters within arrayed metagenomic libraries to expand the structural diversity of biomedically relevant natural products.</title>
        <authorList>
            <person name="Owen J.G."/>
            <person name="Reddy B.V."/>
            <person name="Ternei M.A."/>
            <person name="Charlop-Powers Z."/>
            <person name="Calle P.Y."/>
            <person name="Kim J.H."/>
            <person name="Brady S.F."/>
        </authorList>
    </citation>
    <scope>NUCLEOTIDE SEQUENCE</scope>
</reference>
<organism evidence="2">
    <name type="scientific">uncultured bacterium esnapd22</name>
    <dbReference type="NCBI Taxonomy" id="1366604"/>
    <lineage>
        <taxon>Bacteria</taxon>
        <taxon>environmental samples</taxon>
    </lineage>
</organism>
<evidence type="ECO:0000256" key="1">
    <source>
        <dbReference type="SAM" id="MobiDB-lite"/>
    </source>
</evidence>
<sequence>MPLFSDMRGRFFALPDEVLEQYRLPDVAEGAADDAAADSPASAPSPAAPASPATAGTTVIIINAAGAAERGGADA</sequence>
<accession>S5UDA5</accession>
<feature type="region of interest" description="Disordered" evidence="1">
    <location>
        <begin position="30"/>
        <end position="54"/>
    </location>
</feature>
<dbReference type="EMBL" id="KF264562">
    <property type="protein sequence ID" value="AGS49927.1"/>
    <property type="molecule type" value="Genomic_DNA"/>
</dbReference>
<dbReference type="AlphaFoldDB" id="S5UDA5"/>
<proteinExistence type="predicted"/>
<evidence type="ECO:0000313" key="2">
    <source>
        <dbReference type="EMBL" id="AGS49927.1"/>
    </source>
</evidence>